<dbReference type="CDD" id="cd00081">
    <property type="entry name" value="Hint"/>
    <property type="match status" value="1"/>
</dbReference>
<dbReference type="Pfam" id="PF14428">
    <property type="entry name" value="DddA-like"/>
    <property type="match status" value="1"/>
</dbReference>
<feature type="region of interest" description="Disordered" evidence="2">
    <location>
        <begin position="834"/>
        <end position="905"/>
    </location>
</feature>
<dbReference type="InterPro" id="IPR022385">
    <property type="entry name" value="Rhs_assc_core"/>
</dbReference>
<dbReference type="NCBIfam" id="TIGR01643">
    <property type="entry name" value="YD_repeat_2x"/>
    <property type="match status" value="11"/>
</dbReference>
<dbReference type="InterPro" id="IPR031325">
    <property type="entry name" value="RHS_repeat"/>
</dbReference>
<dbReference type="Gene3D" id="2.180.10.10">
    <property type="entry name" value="RHS repeat-associated core"/>
    <property type="match status" value="4"/>
</dbReference>
<dbReference type="Pfam" id="PF07591">
    <property type="entry name" value="PT-HINT"/>
    <property type="match status" value="1"/>
</dbReference>
<dbReference type="Pfam" id="PF25023">
    <property type="entry name" value="TEN_YD-shell"/>
    <property type="match status" value="1"/>
</dbReference>
<keyword evidence="3" id="KW-0732">Signal</keyword>
<sequence length="2020" mass="218855">MGVRAARRARLLALSCVVVVGASLLQAVTYGPAAGAAPGVTAGAGPVDRPEPASARPDEAVPPDKWPPVVPAGLKAGGAPAKVDRARLAQVRAEADEVFANVDLRSGFVLGDTSLVAYFDVKDDPRPWQSWRVRVFDAQSGTEQASTTLPRSELNVRCGAVRQFCRSFGAADGWVLDREKDYFITIAALLDEGGELVSAPSPNSRPRTTELPDPLPIEQVSGCGCGAALSSTGARPAFRGDGVNTATGAYSRLEPDLAMASFGIPFASNRVYSSSLTIPGPFGPGWAWSYNMRVTPTDQGALVLADDGAQVLYKNADGGGFQRPPGVRSTLRKTATGWELVTLTQIVHEFDGQGRLIAIRTPRGVATKLAYTGAGVEITDPSGRVVKVRVENERIRWIQLPDHRKTFYDYDDAGRLKAFKDARGFKWKYGYGADGRLTEVHSPQDHKRIILVRNEYGADGRVTKQLDALGNATSFAWNGETQESTTTDADGVIVRDGYRGNVLLYTRRGAGDTDNHRYDKSLNRALVVNGNHNQHESLYDLNGNPVTRRAPQPMAFDEKTKYDARNNPIEFTDANGNVWKNTYNEFNELIRSTDAENHSITYAYDERGLRISQTDQRGKVTKYEYFAAGQPNSGLLAAVVSPEGRRSELGYDKTGRRVAETDPRGTVPGANRWDYTTKTSYDELDRTVEVQEPGKHNSYRTFYDEVGRVRATINPEGLEVRNRYLDNGRLDAVTDPRRTMSITYTNAGRRAAVRTEMRGDGPDLVTSYKYNAKGLLQSTTSARGNVPGANPADFTTTYRYDANDNLVRMSRPYPGGQVVHRDIKVDELDRTTSTVDEFNKTSSNRRDNNGQVTSATDTLGREIKMGYDRNGRQTSQSDAGGNSSTFTYDEAGNKTSRTDASGGKTTWEYSDDGLLVATTEPRGNVPGADKERFTSHLEYDLAGNRVKVINALDQATTTTWDANNRMTSVTDANNHTTRYRYREDDQVHSIHQADAQYFPLAPDINATVYDYYEDGLLKSVRDPKLHTTRLDYDRAGRPVSSVDPLGRKAEAGYDAESNLVTMMTRRQGEHISDEERAKRTIVNTYDIVNRRERRALGSGGPVYTWGYDAKDRVTSYGDPLGVREVTYDDEDQIKKVVRREAGGRTETFNYEYDVRGDITSREYPDGTRVTSDYDKDGRVTSVTAAGATWNFGYDVAGRRIRTTLPGATGLAENRTYDDAGRLTSIGTERVGPARPDVQDPVSRYQLTLDPVGNPTKVDTTRGGVTETVAYAYDEADRVTSACYAAADCGKHTPSAGRIDYQYDLVGNRLSQKRSGTAGDDVTRYHYDAANQLTKKIFDPRGGSPTTTEYGYDLNGNQTKAGKEKFTYNLDSSLATATNAGGQQTTFSYDATGLRLAGTSGEHTKRWAWDVNGTLPQIALDTTTNASGGVVEKRAFAYGPDDEPLALIDPAAGVHSYTHDWLGGIANMLSPDGKPLAGYDYDPFGNPRQGPTLTPGKPEGPANPLQFTGQYQDSSSGEGNYYLRARNYNPDTGRFTSTDPMPQPGPAISAYAYAENNPMAFTDPTGAVVDAGGGGGTTLENGATEPTGPSPEDVAKAQQIQSKSVLDVILEAGGQILMEFLGINDLMNCLKGDLGACVSLVVGALPWGKIFKAPKIIAAIFKAGKAVVTFFQELKWARAIIQGAEKAAEAAKAAAAAAAKAAAEKAAKARAAAEEAARKAAAQAAERAKAAAAKAKAATKKKPETCPTGGKHSFPAGTRVLLADGTTKPIEEVQSGDTVVSADEKSGKSAAQQVYFTIRTDHDKSYVDITVVAEDGSKSTITATDNHPFWSVTAGRWVDAGDLRAGDLLKTAAGTFVQIGAVRAYTASQRTYDLTINGTSTYYALAGSTPLLVHNCGTNLADEAAKLPKDRDRRSTGILDVGTEQFPISSGPGGHSELVKSLPGRTKQNQDHVETHAAAFLRSNPGIRNAVLYVQNAKGQMCQGPRGCFENLEDMLPEGVRMWVYMNGNPVGRGPFIGNAN</sequence>
<dbReference type="PROSITE" id="PS50818">
    <property type="entry name" value="INTEIN_C_TER"/>
    <property type="match status" value="1"/>
</dbReference>
<feature type="compositionally biased region" description="Basic and acidic residues" evidence="2">
    <location>
        <begin position="859"/>
        <end position="871"/>
    </location>
</feature>
<evidence type="ECO:0000256" key="2">
    <source>
        <dbReference type="SAM" id="MobiDB-lite"/>
    </source>
</evidence>
<dbReference type="NCBIfam" id="TIGR01443">
    <property type="entry name" value="intein_Cterm"/>
    <property type="match status" value="1"/>
</dbReference>
<evidence type="ECO:0000313" key="6">
    <source>
        <dbReference type="Proteomes" id="UP000246005"/>
    </source>
</evidence>
<feature type="compositionally biased region" description="Polar residues" evidence="2">
    <location>
        <begin position="1504"/>
        <end position="1517"/>
    </location>
</feature>
<accession>A0A316HVK0</accession>
<dbReference type="Proteomes" id="UP000246005">
    <property type="component" value="Unassembled WGS sequence"/>
</dbReference>
<dbReference type="InterPro" id="IPR050708">
    <property type="entry name" value="T6SS_VgrG/RHS"/>
</dbReference>
<dbReference type="NCBIfam" id="TIGR03696">
    <property type="entry name" value="Rhs_assc_core"/>
    <property type="match status" value="1"/>
</dbReference>
<feature type="region of interest" description="Disordered" evidence="2">
    <location>
        <begin position="1483"/>
        <end position="1540"/>
    </location>
</feature>
<evidence type="ECO:0000313" key="5">
    <source>
        <dbReference type="EMBL" id="PWK84636.1"/>
    </source>
</evidence>
<dbReference type="InterPro" id="IPR006530">
    <property type="entry name" value="YD"/>
</dbReference>
<proteinExistence type="predicted"/>
<organism evidence="5 6">
    <name type="scientific">Lentzea atacamensis</name>
    <dbReference type="NCBI Taxonomy" id="531938"/>
    <lineage>
        <taxon>Bacteria</taxon>
        <taxon>Bacillati</taxon>
        <taxon>Actinomycetota</taxon>
        <taxon>Actinomycetes</taxon>
        <taxon>Pseudonocardiales</taxon>
        <taxon>Pseudonocardiaceae</taxon>
        <taxon>Lentzea</taxon>
    </lineage>
</organism>
<dbReference type="PROSITE" id="PS50817">
    <property type="entry name" value="INTEIN_N_TER"/>
    <property type="match status" value="1"/>
</dbReference>
<comment type="caution">
    <text evidence="5">The sequence shown here is derived from an EMBL/GenBank/DDBJ whole genome shotgun (WGS) entry which is preliminary data.</text>
</comment>
<gene>
    <name evidence="5" type="ORF">C8D88_108252</name>
</gene>
<keyword evidence="1" id="KW-0677">Repeat</keyword>
<dbReference type="PANTHER" id="PTHR32305:SF15">
    <property type="entry name" value="PROTEIN RHSA-RELATED"/>
    <property type="match status" value="1"/>
</dbReference>
<dbReference type="InterPro" id="IPR030934">
    <property type="entry name" value="Intein_C"/>
</dbReference>
<evidence type="ECO:0000256" key="1">
    <source>
        <dbReference type="ARBA" id="ARBA00022737"/>
    </source>
</evidence>
<dbReference type="InterPro" id="IPR045351">
    <property type="entry name" value="DUF6531"/>
</dbReference>
<feature type="domain" description="Hint" evidence="4">
    <location>
        <begin position="1750"/>
        <end position="1852"/>
    </location>
</feature>
<dbReference type="Gene3D" id="2.170.16.10">
    <property type="entry name" value="Hedgehog/Intein (Hint) domain"/>
    <property type="match status" value="1"/>
</dbReference>
<dbReference type="Pfam" id="PF05593">
    <property type="entry name" value="RHS_repeat"/>
    <property type="match status" value="5"/>
</dbReference>
<dbReference type="EMBL" id="QGHB01000008">
    <property type="protein sequence ID" value="PWK84636.1"/>
    <property type="molecule type" value="Genomic_DNA"/>
</dbReference>
<reference evidence="5 6" key="1">
    <citation type="submission" date="2018-05" db="EMBL/GenBank/DDBJ databases">
        <title>Genomic Encyclopedia of Type Strains, Phase IV (KMG-IV): sequencing the most valuable type-strain genomes for metagenomic binning, comparative biology and taxonomic classification.</title>
        <authorList>
            <person name="Goeker M."/>
        </authorList>
    </citation>
    <scope>NUCLEOTIDE SEQUENCE [LARGE SCALE GENOMIC DNA]</scope>
    <source>
        <strain evidence="5 6">DSM 45480</strain>
    </source>
</reference>
<feature type="region of interest" description="Disordered" evidence="2">
    <location>
        <begin position="40"/>
        <end position="66"/>
    </location>
</feature>
<dbReference type="InterPro" id="IPR032724">
    <property type="entry name" value="SCP1.201-like"/>
</dbReference>
<dbReference type="SUPFAM" id="SSF51294">
    <property type="entry name" value="Hedgehog/intein (Hint) domain"/>
    <property type="match status" value="1"/>
</dbReference>
<evidence type="ECO:0000259" key="4">
    <source>
        <dbReference type="SMART" id="SM00306"/>
    </source>
</evidence>
<feature type="compositionally biased region" description="Polar residues" evidence="2">
    <location>
        <begin position="872"/>
        <end position="905"/>
    </location>
</feature>
<feature type="compositionally biased region" description="Basic and acidic residues" evidence="2">
    <location>
        <begin position="48"/>
        <end position="59"/>
    </location>
</feature>
<feature type="region of interest" description="Disordered" evidence="2">
    <location>
        <begin position="1732"/>
        <end position="1752"/>
    </location>
</feature>
<dbReference type="Pfam" id="PF20148">
    <property type="entry name" value="DUF6531"/>
    <property type="match status" value="1"/>
</dbReference>
<dbReference type="SMART" id="SM00306">
    <property type="entry name" value="HintN"/>
    <property type="match status" value="1"/>
</dbReference>
<dbReference type="RefSeq" id="WP_109638911.1">
    <property type="nucleotide sequence ID" value="NZ_QGHB01000008.1"/>
</dbReference>
<dbReference type="InterPro" id="IPR003587">
    <property type="entry name" value="Hint_dom_N"/>
</dbReference>
<dbReference type="InterPro" id="IPR036844">
    <property type="entry name" value="Hint_dom_sf"/>
</dbReference>
<feature type="signal peptide" evidence="3">
    <location>
        <begin position="1"/>
        <end position="27"/>
    </location>
</feature>
<name>A0A316HVK0_9PSEU</name>
<protein>
    <submittedName>
        <fullName evidence="5">Intein/intein/RHS repeat-associated protein</fullName>
    </submittedName>
</protein>
<dbReference type="PANTHER" id="PTHR32305">
    <property type="match status" value="1"/>
</dbReference>
<evidence type="ECO:0000256" key="3">
    <source>
        <dbReference type="SAM" id="SignalP"/>
    </source>
</evidence>
<dbReference type="GO" id="GO:0016539">
    <property type="term" value="P:intein-mediated protein splicing"/>
    <property type="evidence" value="ECO:0007669"/>
    <property type="project" value="InterPro"/>
</dbReference>
<dbReference type="InterPro" id="IPR056823">
    <property type="entry name" value="TEN-like_YD-shell"/>
</dbReference>
<dbReference type="InterPro" id="IPR006141">
    <property type="entry name" value="Intein_N"/>
</dbReference>
<feature type="chain" id="PRO_5038708418" evidence="3">
    <location>
        <begin position="28"/>
        <end position="2020"/>
    </location>
</feature>